<gene>
    <name evidence="3" type="ORF">IAB46_01840</name>
</gene>
<accession>A0A9D1F290</accession>
<evidence type="ECO:0000313" key="3">
    <source>
        <dbReference type="EMBL" id="HIS46295.1"/>
    </source>
</evidence>
<dbReference type="Gene3D" id="3.40.50.1820">
    <property type="entry name" value="alpha/beta hydrolase"/>
    <property type="match status" value="1"/>
</dbReference>
<evidence type="ECO:0000259" key="2">
    <source>
        <dbReference type="Pfam" id="PF20434"/>
    </source>
</evidence>
<feature type="domain" description="BD-FAE-like" evidence="2">
    <location>
        <begin position="35"/>
        <end position="237"/>
    </location>
</feature>
<dbReference type="SUPFAM" id="SSF53474">
    <property type="entry name" value="alpha/beta-Hydrolases"/>
    <property type="match status" value="1"/>
</dbReference>
<keyword evidence="1 3" id="KW-0378">Hydrolase</keyword>
<reference evidence="3" key="1">
    <citation type="submission" date="2020-10" db="EMBL/GenBank/DDBJ databases">
        <authorList>
            <person name="Gilroy R."/>
        </authorList>
    </citation>
    <scope>NUCLEOTIDE SEQUENCE</scope>
    <source>
        <strain evidence="3">CHK178-757</strain>
    </source>
</reference>
<comment type="caution">
    <text evidence="3">The sequence shown here is derived from an EMBL/GenBank/DDBJ whole genome shotgun (WGS) entry which is preliminary data.</text>
</comment>
<dbReference type="Proteomes" id="UP000823927">
    <property type="component" value="Unassembled WGS sequence"/>
</dbReference>
<evidence type="ECO:0000313" key="4">
    <source>
        <dbReference type="Proteomes" id="UP000823927"/>
    </source>
</evidence>
<dbReference type="PANTHER" id="PTHR48081">
    <property type="entry name" value="AB HYDROLASE SUPERFAMILY PROTEIN C4A8.06C"/>
    <property type="match status" value="1"/>
</dbReference>
<evidence type="ECO:0000256" key="1">
    <source>
        <dbReference type="ARBA" id="ARBA00022801"/>
    </source>
</evidence>
<dbReference type="InterPro" id="IPR049492">
    <property type="entry name" value="BD-FAE-like_dom"/>
</dbReference>
<sequence length="310" mass="34618">MQIETLSLWDDRDDVTLTTFVSKTPEIMPMPLVRPAVIVCPGGGYNTCPRHGDEGDPVAMAFAMDGYQAFVLEYSVAATAPLEKTLFPAQVRDLGKAILTIREHAREWEVDVDKISIIGFSAGGHLCGMYATAWYTPVLSEFFHEAPEVFKPLTAMLIYPVADYVVQEAFRKSHPSPLGNVDMNTHVFGTADPDEELQKKYSPAYYVSEHTVPVFIAAARDDGLVTAQNALALAVKLQEQGIPYELHMFEYGDHGFSLGRNLIQPYRQDKAHACAQWLPMAKTFLMHHIAPETTEYETGVFAKIEEMRRA</sequence>
<organism evidence="3 4">
    <name type="scientific">Candidatus Scybalocola faecigallinarum</name>
    <dbReference type="NCBI Taxonomy" id="2840941"/>
    <lineage>
        <taxon>Bacteria</taxon>
        <taxon>Bacillati</taxon>
        <taxon>Bacillota</taxon>
        <taxon>Clostridia</taxon>
        <taxon>Lachnospirales</taxon>
        <taxon>Lachnospiraceae</taxon>
        <taxon>Lachnospiraceae incertae sedis</taxon>
        <taxon>Candidatus Scybalocola (ex Gilroy et al. 2021)</taxon>
    </lineage>
</organism>
<name>A0A9D1F290_9FIRM</name>
<protein>
    <submittedName>
        <fullName evidence="3">Alpha/beta hydrolase</fullName>
    </submittedName>
</protein>
<dbReference type="PANTHER" id="PTHR48081:SF6">
    <property type="entry name" value="PEPTIDASE S9 PROLYL OLIGOPEPTIDASE CATALYTIC DOMAIN-CONTAINING PROTEIN"/>
    <property type="match status" value="1"/>
</dbReference>
<dbReference type="EMBL" id="DVIT01000007">
    <property type="protein sequence ID" value="HIS46295.1"/>
    <property type="molecule type" value="Genomic_DNA"/>
</dbReference>
<dbReference type="GO" id="GO:0016787">
    <property type="term" value="F:hydrolase activity"/>
    <property type="evidence" value="ECO:0007669"/>
    <property type="project" value="UniProtKB-KW"/>
</dbReference>
<proteinExistence type="predicted"/>
<reference evidence="3" key="2">
    <citation type="journal article" date="2021" name="PeerJ">
        <title>Extensive microbial diversity within the chicken gut microbiome revealed by metagenomics and culture.</title>
        <authorList>
            <person name="Gilroy R."/>
            <person name="Ravi A."/>
            <person name="Getino M."/>
            <person name="Pursley I."/>
            <person name="Horton D.L."/>
            <person name="Alikhan N.F."/>
            <person name="Baker D."/>
            <person name="Gharbi K."/>
            <person name="Hall N."/>
            <person name="Watson M."/>
            <person name="Adriaenssens E.M."/>
            <person name="Foster-Nyarko E."/>
            <person name="Jarju S."/>
            <person name="Secka A."/>
            <person name="Antonio M."/>
            <person name="Oren A."/>
            <person name="Chaudhuri R.R."/>
            <person name="La Ragione R."/>
            <person name="Hildebrand F."/>
            <person name="Pallen M.J."/>
        </authorList>
    </citation>
    <scope>NUCLEOTIDE SEQUENCE</scope>
    <source>
        <strain evidence="3">CHK178-757</strain>
    </source>
</reference>
<dbReference type="Pfam" id="PF20434">
    <property type="entry name" value="BD-FAE"/>
    <property type="match status" value="1"/>
</dbReference>
<dbReference type="InterPro" id="IPR029058">
    <property type="entry name" value="AB_hydrolase_fold"/>
</dbReference>
<dbReference type="AlphaFoldDB" id="A0A9D1F290"/>
<dbReference type="InterPro" id="IPR050300">
    <property type="entry name" value="GDXG_lipolytic_enzyme"/>
</dbReference>